<proteinExistence type="predicted"/>
<comment type="caution">
    <text evidence="1">The sequence shown here is derived from an EMBL/GenBank/DDBJ whole genome shotgun (WGS) entry which is preliminary data.</text>
</comment>
<sequence>MNKQVNKIKEPPVLSKKPSIGELEECVAVGANYICHDFESAREAYKRGQLAQRDADEKWFMSQEGVKLSLDSAFKWERKKISRE</sequence>
<dbReference type="EMBL" id="BART01025737">
    <property type="protein sequence ID" value="GAH04005.1"/>
    <property type="molecule type" value="Genomic_DNA"/>
</dbReference>
<dbReference type="AlphaFoldDB" id="X1D6V4"/>
<name>X1D6V4_9ZZZZ</name>
<protein>
    <submittedName>
        <fullName evidence="1">Uncharacterized protein</fullName>
    </submittedName>
</protein>
<reference evidence="1" key="1">
    <citation type="journal article" date="2014" name="Front. Microbiol.">
        <title>High frequency of phylogenetically diverse reductive dehalogenase-homologous genes in deep subseafloor sedimentary metagenomes.</title>
        <authorList>
            <person name="Kawai M."/>
            <person name="Futagami T."/>
            <person name="Toyoda A."/>
            <person name="Takaki Y."/>
            <person name="Nishi S."/>
            <person name="Hori S."/>
            <person name="Arai W."/>
            <person name="Tsubouchi T."/>
            <person name="Morono Y."/>
            <person name="Uchiyama I."/>
            <person name="Ito T."/>
            <person name="Fujiyama A."/>
            <person name="Inagaki F."/>
            <person name="Takami H."/>
        </authorList>
    </citation>
    <scope>NUCLEOTIDE SEQUENCE</scope>
    <source>
        <strain evidence="1">Expedition CK06-06</strain>
    </source>
</reference>
<organism evidence="1">
    <name type="scientific">marine sediment metagenome</name>
    <dbReference type="NCBI Taxonomy" id="412755"/>
    <lineage>
        <taxon>unclassified sequences</taxon>
        <taxon>metagenomes</taxon>
        <taxon>ecological metagenomes</taxon>
    </lineage>
</organism>
<evidence type="ECO:0000313" key="1">
    <source>
        <dbReference type="EMBL" id="GAH04005.1"/>
    </source>
</evidence>
<feature type="non-terminal residue" evidence="1">
    <location>
        <position position="84"/>
    </location>
</feature>
<accession>X1D6V4</accession>
<gene>
    <name evidence="1" type="ORF">S01H4_46114</name>
</gene>